<dbReference type="CDD" id="cd01310">
    <property type="entry name" value="TatD_DNAse"/>
    <property type="match status" value="1"/>
</dbReference>
<name>A0A6F8ZJG7_9FIRM</name>
<dbReference type="GO" id="GO:0004536">
    <property type="term" value="F:DNA nuclease activity"/>
    <property type="evidence" value="ECO:0007669"/>
    <property type="project" value="InterPro"/>
</dbReference>
<evidence type="ECO:0000313" key="4">
    <source>
        <dbReference type="EMBL" id="CAB1130129.1"/>
    </source>
</evidence>
<gene>
    <name evidence="4" type="primary">dayD</name>
    <name evidence="4" type="ORF">R50_2637</name>
</gene>
<keyword evidence="2 4" id="KW-0378">Hydrolase</keyword>
<feature type="binding site" evidence="3">
    <location>
        <position position="135"/>
    </location>
    <ligand>
        <name>a divalent metal cation</name>
        <dbReference type="ChEBI" id="CHEBI:60240"/>
        <label>2</label>
    </ligand>
</feature>
<dbReference type="PANTHER" id="PTHR46124:SF2">
    <property type="entry name" value="D-AMINOACYL-TRNA DEACYLASE"/>
    <property type="match status" value="1"/>
</dbReference>
<dbReference type="PANTHER" id="PTHR46124">
    <property type="entry name" value="D-AMINOACYL-TRNA DEACYLASE"/>
    <property type="match status" value="1"/>
</dbReference>
<dbReference type="KEGG" id="hfv:R50_2637"/>
<keyword evidence="1 3" id="KW-0479">Metal-binding</keyword>
<dbReference type="NCBIfam" id="TIGR00010">
    <property type="entry name" value="YchF/TatD family DNA exonuclease"/>
    <property type="match status" value="1"/>
</dbReference>
<feature type="binding site" evidence="3">
    <location>
        <position position="159"/>
    </location>
    <ligand>
        <name>a divalent metal cation</name>
        <dbReference type="ChEBI" id="CHEBI:60240"/>
        <label>2</label>
    </ligand>
</feature>
<dbReference type="GO" id="GO:0046872">
    <property type="term" value="F:metal ion binding"/>
    <property type="evidence" value="ECO:0007669"/>
    <property type="project" value="UniProtKB-KW"/>
</dbReference>
<keyword evidence="5" id="KW-1185">Reference proteome</keyword>
<proteinExistence type="predicted"/>
<dbReference type="Proteomes" id="UP000503399">
    <property type="component" value="Chromosome"/>
</dbReference>
<protein>
    <submittedName>
        <fullName evidence="4">D-amino acyl-tRNA deacylase</fullName>
        <ecNumber evidence="4">3.1.-.-</ecNumber>
    </submittedName>
</protein>
<dbReference type="PIRSF" id="PIRSF005902">
    <property type="entry name" value="DNase_TatD"/>
    <property type="match status" value="1"/>
</dbReference>
<dbReference type="Gene3D" id="3.20.20.140">
    <property type="entry name" value="Metal-dependent hydrolases"/>
    <property type="match status" value="1"/>
</dbReference>
<organism evidence="4 5">
    <name type="scientific">Candidatus Hydrogenisulfobacillus filiaventi</name>
    <dbReference type="NCBI Taxonomy" id="2707344"/>
    <lineage>
        <taxon>Bacteria</taxon>
        <taxon>Bacillati</taxon>
        <taxon>Bacillota</taxon>
        <taxon>Clostridia</taxon>
        <taxon>Eubacteriales</taxon>
        <taxon>Clostridiales Family XVII. Incertae Sedis</taxon>
        <taxon>Candidatus Hydrogenisulfobacillus</taxon>
    </lineage>
</organism>
<dbReference type="GO" id="GO:0016788">
    <property type="term" value="F:hydrolase activity, acting on ester bonds"/>
    <property type="evidence" value="ECO:0007669"/>
    <property type="project" value="InterPro"/>
</dbReference>
<dbReference type="PROSITE" id="PS01091">
    <property type="entry name" value="TATD_3"/>
    <property type="match status" value="1"/>
</dbReference>
<evidence type="ECO:0000256" key="2">
    <source>
        <dbReference type="ARBA" id="ARBA00022801"/>
    </source>
</evidence>
<dbReference type="InterPro" id="IPR015991">
    <property type="entry name" value="TatD/YcfH-like"/>
</dbReference>
<dbReference type="AlphaFoldDB" id="A0A6F8ZJG7"/>
<dbReference type="SUPFAM" id="SSF51556">
    <property type="entry name" value="Metallo-dependent hydrolases"/>
    <property type="match status" value="1"/>
</dbReference>
<feature type="binding site" evidence="3">
    <location>
        <position position="99"/>
    </location>
    <ligand>
        <name>a divalent metal cation</name>
        <dbReference type="ChEBI" id="CHEBI:60240"/>
        <label>1</label>
    </ligand>
</feature>
<dbReference type="InterPro" id="IPR018228">
    <property type="entry name" value="DNase_TatD-rel_CS"/>
</dbReference>
<evidence type="ECO:0000256" key="1">
    <source>
        <dbReference type="ARBA" id="ARBA00022723"/>
    </source>
</evidence>
<accession>A0A6F8ZJG7</accession>
<dbReference type="EC" id="3.1.-.-" evidence="4"/>
<dbReference type="InterPro" id="IPR032466">
    <property type="entry name" value="Metal_Hydrolase"/>
</dbReference>
<evidence type="ECO:0000256" key="3">
    <source>
        <dbReference type="PIRSR" id="PIRSR005902-1"/>
    </source>
</evidence>
<dbReference type="InterPro" id="IPR001130">
    <property type="entry name" value="TatD-like"/>
</dbReference>
<dbReference type="FunFam" id="3.20.20.140:FF:000005">
    <property type="entry name" value="TatD family hydrolase"/>
    <property type="match status" value="1"/>
</dbReference>
<feature type="binding site" evidence="3">
    <location>
        <position position="209"/>
    </location>
    <ligand>
        <name>a divalent metal cation</name>
        <dbReference type="ChEBI" id="CHEBI:60240"/>
        <label>1</label>
    </ligand>
</feature>
<feature type="binding site" evidence="3">
    <location>
        <position position="13"/>
    </location>
    <ligand>
        <name>a divalent metal cation</name>
        <dbReference type="ChEBI" id="CHEBI:60240"/>
        <label>1</label>
    </ligand>
</feature>
<dbReference type="Pfam" id="PF01026">
    <property type="entry name" value="TatD_DNase"/>
    <property type="match status" value="1"/>
</dbReference>
<feature type="binding site" evidence="3">
    <location>
        <position position="11"/>
    </location>
    <ligand>
        <name>a divalent metal cation</name>
        <dbReference type="ChEBI" id="CHEBI:60240"/>
        <label>1</label>
    </ligand>
</feature>
<dbReference type="EMBL" id="LR778114">
    <property type="protein sequence ID" value="CAB1130129.1"/>
    <property type="molecule type" value="Genomic_DNA"/>
</dbReference>
<dbReference type="PROSITE" id="PS01090">
    <property type="entry name" value="TATD_2"/>
    <property type="match status" value="1"/>
</dbReference>
<reference evidence="4 5" key="1">
    <citation type="submission" date="2020-02" db="EMBL/GenBank/DDBJ databases">
        <authorList>
            <person name="Hogendoorn C."/>
        </authorList>
    </citation>
    <scope>NUCLEOTIDE SEQUENCE [LARGE SCALE GENOMIC DNA]</scope>
    <source>
        <strain evidence="4">R501</strain>
    </source>
</reference>
<dbReference type="GO" id="GO:0005829">
    <property type="term" value="C:cytosol"/>
    <property type="evidence" value="ECO:0007669"/>
    <property type="project" value="TreeGrafter"/>
</dbReference>
<sequence length="263" mass="28217">MAHSVQAFDSHCHLQDPAFDPDREEVYQRARAAGLNLVVAGYDLASSEAAVAFAAGHAGVWALVGVHPHEAAQTLAEHPDWEERLAALAGQPRVAGIGEIGLDYHYDHSPREVQRTVFRRQLALAARLGRPVAIHTREAEEDTAAILAEATPPASGVIHCFTGSAGFARLCLDRGFALSFAGVLTFKNAGALREVAAAVPADRLLIETDAPYLSPVPWRGRRNEPVRVLRVAEVLAAVRGQETETVLALTAANTRSVFRLGEA</sequence>
<evidence type="ECO:0000313" key="5">
    <source>
        <dbReference type="Proteomes" id="UP000503399"/>
    </source>
</evidence>